<feature type="transmembrane region" description="Helical" evidence="14">
    <location>
        <begin position="1226"/>
        <end position="1244"/>
    </location>
</feature>
<reference evidence="18" key="1">
    <citation type="journal article" date="2023" name="Mol. Phylogenet. Evol.">
        <title>Genome-scale phylogeny and comparative genomics of the fungal order Sordariales.</title>
        <authorList>
            <person name="Hensen N."/>
            <person name="Bonometti L."/>
            <person name="Westerberg I."/>
            <person name="Brannstrom I.O."/>
            <person name="Guillou S."/>
            <person name="Cros-Aarteil S."/>
            <person name="Calhoun S."/>
            <person name="Haridas S."/>
            <person name="Kuo A."/>
            <person name="Mondo S."/>
            <person name="Pangilinan J."/>
            <person name="Riley R."/>
            <person name="LaButti K."/>
            <person name="Andreopoulos B."/>
            <person name="Lipzen A."/>
            <person name="Chen C."/>
            <person name="Yan M."/>
            <person name="Daum C."/>
            <person name="Ng V."/>
            <person name="Clum A."/>
            <person name="Steindorff A."/>
            <person name="Ohm R.A."/>
            <person name="Martin F."/>
            <person name="Silar P."/>
            <person name="Natvig D.O."/>
            <person name="Lalanne C."/>
            <person name="Gautier V."/>
            <person name="Ament-Velasquez S.L."/>
            <person name="Kruys A."/>
            <person name="Hutchinson M.I."/>
            <person name="Powell A.J."/>
            <person name="Barry K."/>
            <person name="Miller A.N."/>
            <person name="Grigoriev I.V."/>
            <person name="Debuchy R."/>
            <person name="Gladieux P."/>
            <person name="Hiltunen Thoren M."/>
            <person name="Johannesson H."/>
        </authorList>
    </citation>
    <scope>NUCLEOTIDE SEQUENCE</scope>
    <source>
        <strain evidence="18">PSN309</strain>
    </source>
</reference>
<evidence type="ECO:0000256" key="13">
    <source>
        <dbReference type="RuleBase" id="RU000489"/>
    </source>
</evidence>
<keyword evidence="9" id="KW-0843">Virulence</keyword>
<dbReference type="EMBL" id="MU864524">
    <property type="protein sequence ID" value="KAK4183781.1"/>
    <property type="molecule type" value="Genomic_DNA"/>
</dbReference>
<feature type="domain" description="GH18" evidence="17">
    <location>
        <begin position="489"/>
        <end position="849"/>
    </location>
</feature>
<feature type="transmembrane region" description="Helical" evidence="14">
    <location>
        <begin position="1171"/>
        <end position="1190"/>
    </location>
</feature>
<dbReference type="InterPro" id="IPR001223">
    <property type="entry name" value="Glyco_hydro18_cat"/>
</dbReference>
<evidence type="ECO:0000259" key="16">
    <source>
        <dbReference type="PROSITE" id="PS51782"/>
    </source>
</evidence>
<evidence type="ECO:0000313" key="18">
    <source>
        <dbReference type="EMBL" id="KAK4183781.1"/>
    </source>
</evidence>
<keyword evidence="14" id="KW-0472">Membrane</keyword>
<dbReference type="PROSITE" id="PS51910">
    <property type="entry name" value="GH18_2"/>
    <property type="match status" value="1"/>
</dbReference>
<keyword evidence="5" id="KW-0964">Secreted</keyword>
<keyword evidence="12" id="KW-0624">Polysaccharide degradation</keyword>
<evidence type="ECO:0000256" key="6">
    <source>
        <dbReference type="ARBA" id="ARBA00022669"/>
    </source>
</evidence>
<evidence type="ECO:0000256" key="8">
    <source>
        <dbReference type="ARBA" id="ARBA00023024"/>
    </source>
</evidence>
<dbReference type="GO" id="GO:0005576">
    <property type="term" value="C:extracellular region"/>
    <property type="evidence" value="ECO:0007669"/>
    <property type="project" value="UniProtKB-SubCell"/>
</dbReference>
<dbReference type="InterPro" id="IPR001579">
    <property type="entry name" value="Glyco_hydro_18_chit_AS"/>
</dbReference>
<evidence type="ECO:0000256" key="5">
    <source>
        <dbReference type="ARBA" id="ARBA00022525"/>
    </source>
</evidence>
<gene>
    <name evidence="18" type="ORF">QBC35DRAFT_542249</name>
</gene>
<dbReference type="InterPro" id="IPR029070">
    <property type="entry name" value="Chitinase_insertion_sf"/>
</dbReference>
<dbReference type="GO" id="GO:0008061">
    <property type="term" value="F:chitin binding"/>
    <property type="evidence" value="ECO:0007669"/>
    <property type="project" value="UniProtKB-KW"/>
</dbReference>
<feature type="domain" description="LysM" evidence="16">
    <location>
        <begin position="282"/>
        <end position="327"/>
    </location>
</feature>
<sequence length="1315" mass="143972">MRTFYKTNPRRATVILAFALCFLTDSASAQDGTASGLDVVPPPINAYYSELHPCAQHCESKNPSNWTVYSSYDDLKTCKESMLFDFNIYNSVTDPDTPTKIRACTIGNASTTVNALFEGTGSKPSPDDATTAAVRSLQDFYGNSANAANSSFMLAYHQGVVAGVYVGQAFDRKTIPDAIKSVPTSQLSLSPQTIAQLCGSNRTVEKTFGLVVDTEGNIADVQDTFRSWAESKCAPTEGRSKTKFLDGASIWKSSLGLVKTRRALWHRYAAGQDLHSRQATCRIIRVVSGDGCGTLATKCGISGADFTKYNTKANLCSTLQVGQPVCCSAGNLPDIKPKPNADGTCASHLVVSGDNCGALAGYNGLEIKDIEKFNNGTTWGWNGCASLATDMYICLSTGKPPLPFPIPNAVCGPMKPGTKLPTGNQQLKDLNPCPLNACCNVWGQCGVIGVFCTEKKSATGNPGTSGIKDGCVSSCGTQIKNKDKKPTSYGRIGYYEAWNFNRTCLWQRVENSNTDGTYTHIHWAFAEVNTKDWTVKIDDKYKQWVDFKGMKSLKRIVSFGGWGYSTEPATYDILRQAMSPANRDKFASNVASFITKEGIDGVDFDWEYPGAIDIPGTPPGQESDGPNYLAFLTTMRSKIHSGKTLSIAAPASFWYLKAFPIEKMAAQLDYIVYMTYDLHGQWDAGNEWAMEGCKAGNCLRSHVNLTETEAVLAMITKAGVSTNKLFVGESSYGRSFKMAKAGCKGPMCTFTGDRLNSQAKPGDCTGTPGYISNAEISRIITLGSVPIDSWYDKDSGSDMLVYDNTEWVAYMSDNTKKSRRDKWKGLNFAGTIDWAVDLQSFTDDEFVDRKTFGEVVDDQKLPKPLSACTAKYDTLDALAAARDKMPEHCIAIYTAETLQKMLAAALKDYDAVMADGYDKKFNTYAEAVARSGQKALDTWMYDHGNDYFTCDVVEEVPCCSYCHYVNNPENGQCRYCEKYDCGWESVCEQPEVQCGDVKTRWKNITGPCPPDYSLRAGPKPVTGYGQSIYWHLRPGKQDAWYAQLYADTGISEENIKIANLHRYSCAPTDKDCDKRNWDYGFPKTDDYNKDDVVNPKDVVGGAHKKIKEVAPQIEQAVLRVRQGLWSLDGGRDEDLGDAIALPVLMIQEAVKNMKDINDTVEKWEDEKRKGIILAFLSAIFFFVPVLGQVAGTISTLATVGRIMVILGTVGEVATEIYSVVDDKNNLPLAIFSIILAPLAILDAVQMGKAATRFRDMSPNDIKGLGKNLNDGINKYKGVNNVCKLAKRDYFDGFGGGLGAGLPMSGLNGEAMWAKF</sequence>
<evidence type="ECO:0000256" key="9">
    <source>
        <dbReference type="ARBA" id="ARBA00023026"/>
    </source>
</evidence>
<evidence type="ECO:0000256" key="11">
    <source>
        <dbReference type="ARBA" id="ARBA00023295"/>
    </source>
</evidence>
<comment type="subcellular location">
    <subcellularLocation>
        <location evidence="2">Secreted</location>
    </subcellularLocation>
</comment>
<dbReference type="GO" id="GO:0008843">
    <property type="term" value="F:endochitinase activity"/>
    <property type="evidence" value="ECO:0007669"/>
    <property type="project" value="UniProtKB-EC"/>
</dbReference>
<dbReference type="PANTHER" id="PTHR47700:SF2">
    <property type="entry name" value="CHITINASE"/>
    <property type="match status" value="1"/>
</dbReference>
<dbReference type="PROSITE" id="PS51782">
    <property type="entry name" value="LYSM"/>
    <property type="match status" value="2"/>
</dbReference>
<evidence type="ECO:0000256" key="3">
    <source>
        <dbReference type="ARBA" id="ARBA00008682"/>
    </source>
</evidence>
<comment type="caution">
    <text evidence="18">The sequence shown here is derived from an EMBL/GenBank/DDBJ whole genome shotgun (WGS) entry which is preliminary data.</text>
</comment>
<name>A0AAN6WM13_9PEZI</name>
<dbReference type="InterPro" id="IPR018392">
    <property type="entry name" value="LysM"/>
</dbReference>
<evidence type="ECO:0000256" key="14">
    <source>
        <dbReference type="SAM" id="Phobius"/>
    </source>
</evidence>
<dbReference type="Gene3D" id="3.10.50.10">
    <property type="match status" value="1"/>
</dbReference>
<keyword evidence="11 13" id="KW-0326">Glycosidase</keyword>
<feature type="signal peptide" evidence="15">
    <location>
        <begin position="1"/>
        <end position="29"/>
    </location>
</feature>
<dbReference type="Pfam" id="PF01476">
    <property type="entry name" value="LysM"/>
    <property type="match status" value="1"/>
</dbReference>
<accession>A0AAN6WM13</accession>
<proteinExistence type="inferred from homology"/>
<dbReference type="InterPro" id="IPR053214">
    <property type="entry name" value="LysM12-like"/>
</dbReference>
<dbReference type="GO" id="GO:0000272">
    <property type="term" value="P:polysaccharide catabolic process"/>
    <property type="evidence" value="ECO:0007669"/>
    <property type="project" value="UniProtKB-KW"/>
</dbReference>
<dbReference type="InterPro" id="IPR036779">
    <property type="entry name" value="LysM_dom_sf"/>
</dbReference>
<comment type="similarity">
    <text evidence="3">Belongs to the glycosyl hydrolase 18 family. Chitinase class V subfamily.</text>
</comment>
<evidence type="ECO:0000256" key="12">
    <source>
        <dbReference type="ARBA" id="ARBA00023326"/>
    </source>
</evidence>
<evidence type="ECO:0000256" key="10">
    <source>
        <dbReference type="ARBA" id="ARBA00023277"/>
    </source>
</evidence>
<evidence type="ECO:0000313" key="19">
    <source>
        <dbReference type="Proteomes" id="UP001302126"/>
    </source>
</evidence>
<reference evidence="18" key="2">
    <citation type="submission" date="2023-05" db="EMBL/GenBank/DDBJ databases">
        <authorList>
            <consortium name="Lawrence Berkeley National Laboratory"/>
            <person name="Steindorff A."/>
            <person name="Hensen N."/>
            <person name="Bonometti L."/>
            <person name="Westerberg I."/>
            <person name="Brannstrom I.O."/>
            <person name="Guillou S."/>
            <person name="Cros-Aarteil S."/>
            <person name="Calhoun S."/>
            <person name="Haridas S."/>
            <person name="Kuo A."/>
            <person name="Mondo S."/>
            <person name="Pangilinan J."/>
            <person name="Riley R."/>
            <person name="Labutti K."/>
            <person name="Andreopoulos B."/>
            <person name="Lipzen A."/>
            <person name="Chen C."/>
            <person name="Yanf M."/>
            <person name="Daum C."/>
            <person name="Ng V."/>
            <person name="Clum A."/>
            <person name="Ohm R."/>
            <person name="Martin F."/>
            <person name="Silar P."/>
            <person name="Natvig D."/>
            <person name="Lalanne C."/>
            <person name="Gautier V."/>
            <person name="Ament-Velasquez S.L."/>
            <person name="Kruys A."/>
            <person name="Hutchinson M.I."/>
            <person name="Powell A.J."/>
            <person name="Barry K."/>
            <person name="Miller A.N."/>
            <person name="Grigoriev I.V."/>
            <person name="Debuchy R."/>
            <person name="Gladieux P."/>
            <person name="Thoren M.H."/>
            <person name="Johannesson H."/>
        </authorList>
    </citation>
    <scope>NUCLEOTIDE SEQUENCE</scope>
    <source>
        <strain evidence="18">PSN309</strain>
    </source>
</reference>
<dbReference type="GO" id="GO:0006032">
    <property type="term" value="P:chitin catabolic process"/>
    <property type="evidence" value="ECO:0007669"/>
    <property type="project" value="UniProtKB-KW"/>
</dbReference>
<evidence type="ECO:0000259" key="17">
    <source>
        <dbReference type="PROSITE" id="PS51910"/>
    </source>
</evidence>
<dbReference type="PANTHER" id="PTHR47700">
    <property type="entry name" value="V CHITINASE, PUTATIVE (AFU_ORTHOLOGUE AFUA_6G13720)-RELATED"/>
    <property type="match status" value="1"/>
</dbReference>
<evidence type="ECO:0000256" key="2">
    <source>
        <dbReference type="ARBA" id="ARBA00004613"/>
    </source>
</evidence>
<dbReference type="CDD" id="cd02878">
    <property type="entry name" value="GH18_zymocin_alpha"/>
    <property type="match status" value="1"/>
</dbReference>
<feature type="chain" id="PRO_5042949413" description="chitinase" evidence="15">
    <location>
        <begin position="30"/>
        <end position="1315"/>
    </location>
</feature>
<dbReference type="SUPFAM" id="SSF51445">
    <property type="entry name" value="(Trans)glycosidases"/>
    <property type="match status" value="1"/>
</dbReference>
<evidence type="ECO:0000256" key="7">
    <source>
        <dbReference type="ARBA" id="ARBA00022801"/>
    </source>
</evidence>
<keyword evidence="10" id="KW-0119">Carbohydrate metabolism</keyword>
<keyword evidence="8" id="KW-0146">Chitin degradation</keyword>
<dbReference type="SUPFAM" id="SSF54556">
    <property type="entry name" value="Chitinase insertion domain"/>
    <property type="match status" value="1"/>
</dbReference>
<dbReference type="InterPro" id="IPR011583">
    <property type="entry name" value="Chitinase_II/V-like_cat"/>
</dbReference>
<keyword evidence="14" id="KW-1133">Transmembrane helix</keyword>
<comment type="catalytic activity">
    <reaction evidence="1">
        <text>Random endo-hydrolysis of N-acetyl-beta-D-glucosaminide (1-&gt;4)-beta-linkages in chitin and chitodextrins.</text>
        <dbReference type="EC" id="3.2.1.14"/>
    </reaction>
</comment>
<evidence type="ECO:0000256" key="1">
    <source>
        <dbReference type="ARBA" id="ARBA00000822"/>
    </source>
</evidence>
<evidence type="ECO:0000256" key="4">
    <source>
        <dbReference type="ARBA" id="ARBA00012729"/>
    </source>
</evidence>
<keyword evidence="15" id="KW-0732">Signal</keyword>
<dbReference type="Gene3D" id="3.10.350.10">
    <property type="entry name" value="LysM domain"/>
    <property type="match status" value="2"/>
</dbReference>
<keyword evidence="6" id="KW-0147">Chitin-binding</keyword>
<keyword evidence="19" id="KW-1185">Reference proteome</keyword>
<dbReference type="SMART" id="SM00636">
    <property type="entry name" value="Glyco_18"/>
    <property type="match status" value="1"/>
</dbReference>
<dbReference type="PROSITE" id="PS01095">
    <property type="entry name" value="GH18_1"/>
    <property type="match status" value="1"/>
</dbReference>
<dbReference type="Proteomes" id="UP001302126">
    <property type="component" value="Unassembled WGS sequence"/>
</dbReference>
<keyword evidence="14" id="KW-0812">Transmembrane</keyword>
<keyword evidence="7 13" id="KW-0378">Hydrolase</keyword>
<dbReference type="InterPro" id="IPR017853">
    <property type="entry name" value="GH"/>
</dbReference>
<dbReference type="Gene3D" id="3.20.20.80">
    <property type="entry name" value="Glycosidases"/>
    <property type="match status" value="1"/>
</dbReference>
<feature type="domain" description="LysM" evidence="16">
    <location>
        <begin position="346"/>
        <end position="395"/>
    </location>
</feature>
<protein>
    <recommendedName>
        <fullName evidence="4">chitinase</fullName>
        <ecNumber evidence="4">3.2.1.14</ecNumber>
    </recommendedName>
</protein>
<organism evidence="18 19">
    <name type="scientific">Podospora australis</name>
    <dbReference type="NCBI Taxonomy" id="1536484"/>
    <lineage>
        <taxon>Eukaryota</taxon>
        <taxon>Fungi</taxon>
        <taxon>Dikarya</taxon>
        <taxon>Ascomycota</taxon>
        <taxon>Pezizomycotina</taxon>
        <taxon>Sordariomycetes</taxon>
        <taxon>Sordariomycetidae</taxon>
        <taxon>Sordariales</taxon>
        <taxon>Podosporaceae</taxon>
        <taxon>Podospora</taxon>
    </lineage>
</organism>
<dbReference type="SMART" id="SM00257">
    <property type="entry name" value="LysM"/>
    <property type="match status" value="2"/>
</dbReference>
<dbReference type="Pfam" id="PF00704">
    <property type="entry name" value="Glyco_hydro_18"/>
    <property type="match status" value="1"/>
</dbReference>
<dbReference type="EC" id="3.2.1.14" evidence="4"/>
<evidence type="ECO:0000256" key="15">
    <source>
        <dbReference type="SAM" id="SignalP"/>
    </source>
</evidence>